<name>A0A848H956_9BURK</name>
<dbReference type="GO" id="GO:0009279">
    <property type="term" value="C:cell outer membrane"/>
    <property type="evidence" value="ECO:0007669"/>
    <property type="project" value="UniProtKB-SubCell"/>
</dbReference>
<dbReference type="InterPro" id="IPR027385">
    <property type="entry name" value="Beta-barrel_OMP"/>
</dbReference>
<comment type="caution">
    <text evidence="5">The sequence shown here is derived from an EMBL/GenBank/DDBJ whole genome shotgun (WGS) entry which is preliminary data.</text>
</comment>
<keyword evidence="6" id="KW-1185">Reference proteome</keyword>
<dbReference type="Proteomes" id="UP000541185">
    <property type="component" value="Unassembled WGS sequence"/>
</dbReference>
<dbReference type="SUPFAM" id="SSF56925">
    <property type="entry name" value="OMPA-like"/>
    <property type="match status" value="1"/>
</dbReference>
<feature type="domain" description="Outer membrane protein beta-barrel" evidence="4">
    <location>
        <begin position="10"/>
        <end position="185"/>
    </location>
</feature>
<accession>A0A848H956</accession>
<feature type="signal peptide" evidence="3">
    <location>
        <begin position="1"/>
        <end position="22"/>
    </location>
</feature>
<keyword evidence="2 3" id="KW-0732">Signal</keyword>
<dbReference type="InterPro" id="IPR011250">
    <property type="entry name" value="OMP/PagP_B-barrel"/>
</dbReference>
<reference evidence="5 6" key="1">
    <citation type="submission" date="2020-04" db="EMBL/GenBank/DDBJ databases">
        <title>Ramlibacter sp. G-1-2-2 isolated from soil.</title>
        <authorList>
            <person name="Dahal R.H."/>
        </authorList>
    </citation>
    <scope>NUCLEOTIDE SEQUENCE [LARGE SCALE GENOMIC DNA]</scope>
    <source>
        <strain evidence="5 6">G-1-2-2</strain>
    </source>
</reference>
<gene>
    <name evidence="5" type="ORF">HHL11_26390</name>
</gene>
<protein>
    <submittedName>
        <fullName evidence="5">Porin family protein</fullName>
    </submittedName>
</protein>
<comment type="subcellular location">
    <subcellularLocation>
        <location evidence="1">Cell outer membrane</location>
    </subcellularLocation>
</comment>
<dbReference type="RefSeq" id="WP_169421593.1">
    <property type="nucleotide sequence ID" value="NZ_JABBFX010000003.1"/>
</dbReference>
<dbReference type="AlphaFoldDB" id="A0A848H956"/>
<sequence>MKRSALAAAAAFLLLGGSAAQAQMAMPPGLYGEFGYTWMRVQALGQTAQPATLRALLGYDFHPYFAAEAFISGGISDDETNVTVNGVSGRVNVKPKAMYGIFLKPKYRIQQAEVFGRLGWAHTAVDVDSRTAGIASTTQRDNDFAWGFGGNYYFTPNWYAGIDWMRYSQQSSHHVDGLTLAVGYHW</sequence>
<dbReference type="EMBL" id="JABBFX010000003">
    <property type="protein sequence ID" value="NML47305.1"/>
    <property type="molecule type" value="Genomic_DNA"/>
</dbReference>
<evidence type="ECO:0000313" key="6">
    <source>
        <dbReference type="Proteomes" id="UP000541185"/>
    </source>
</evidence>
<evidence type="ECO:0000259" key="4">
    <source>
        <dbReference type="Pfam" id="PF13505"/>
    </source>
</evidence>
<evidence type="ECO:0000256" key="2">
    <source>
        <dbReference type="ARBA" id="ARBA00022729"/>
    </source>
</evidence>
<organism evidence="5 6">
    <name type="scientific">Ramlibacter agri</name>
    <dbReference type="NCBI Taxonomy" id="2728837"/>
    <lineage>
        <taxon>Bacteria</taxon>
        <taxon>Pseudomonadati</taxon>
        <taxon>Pseudomonadota</taxon>
        <taxon>Betaproteobacteria</taxon>
        <taxon>Burkholderiales</taxon>
        <taxon>Comamonadaceae</taxon>
        <taxon>Ramlibacter</taxon>
    </lineage>
</organism>
<dbReference type="Gene3D" id="2.40.160.20">
    <property type="match status" value="1"/>
</dbReference>
<dbReference type="Pfam" id="PF13505">
    <property type="entry name" value="OMP_b-brl"/>
    <property type="match status" value="1"/>
</dbReference>
<evidence type="ECO:0000313" key="5">
    <source>
        <dbReference type="EMBL" id="NML47305.1"/>
    </source>
</evidence>
<evidence type="ECO:0000256" key="1">
    <source>
        <dbReference type="ARBA" id="ARBA00004442"/>
    </source>
</evidence>
<evidence type="ECO:0000256" key="3">
    <source>
        <dbReference type="SAM" id="SignalP"/>
    </source>
</evidence>
<proteinExistence type="predicted"/>
<feature type="chain" id="PRO_5032271749" evidence="3">
    <location>
        <begin position="23"/>
        <end position="186"/>
    </location>
</feature>